<dbReference type="Proteomes" id="UP000261360">
    <property type="component" value="Unplaced"/>
</dbReference>
<dbReference type="Gene3D" id="1.20.1270.60">
    <property type="entry name" value="Arfaptin homology (AH) domain/BAR domain"/>
    <property type="match status" value="1"/>
</dbReference>
<dbReference type="Ensembl" id="ENSSLDT00000032371.1">
    <property type="protein sequence ID" value="ENSSLDP00000031474.1"/>
    <property type="gene ID" value="ENSSLDG00000023972.1"/>
</dbReference>
<dbReference type="STRING" id="1841481.ENSSLDP00000031474"/>
<reference evidence="3" key="2">
    <citation type="submission" date="2025-09" db="UniProtKB">
        <authorList>
            <consortium name="Ensembl"/>
        </authorList>
    </citation>
    <scope>IDENTIFICATION</scope>
</reference>
<dbReference type="SMART" id="SM00721">
    <property type="entry name" value="BAR"/>
    <property type="match status" value="1"/>
</dbReference>
<feature type="compositionally biased region" description="Polar residues" evidence="1">
    <location>
        <begin position="307"/>
        <end position="320"/>
    </location>
</feature>
<evidence type="ECO:0000256" key="1">
    <source>
        <dbReference type="SAM" id="MobiDB-lite"/>
    </source>
</evidence>
<dbReference type="GeneTree" id="ENSGT00940000155667"/>
<dbReference type="InterPro" id="IPR004148">
    <property type="entry name" value="BAR_dom"/>
</dbReference>
<name>A0A3B4Z8M8_SERLL</name>
<evidence type="ECO:0000313" key="4">
    <source>
        <dbReference type="Proteomes" id="UP000261360"/>
    </source>
</evidence>
<feature type="compositionally biased region" description="Polar residues" evidence="1">
    <location>
        <begin position="330"/>
        <end position="344"/>
    </location>
</feature>
<keyword evidence="4" id="KW-1185">Reference proteome</keyword>
<dbReference type="Pfam" id="PF03114">
    <property type="entry name" value="BAR"/>
    <property type="match status" value="1"/>
</dbReference>
<accession>A0A3B4Z8M8</accession>
<proteinExistence type="predicted"/>
<evidence type="ECO:0000259" key="2">
    <source>
        <dbReference type="PROSITE" id="PS51021"/>
    </source>
</evidence>
<feature type="region of interest" description="Disordered" evidence="1">
    <location>
        <begin position="298"/>
        <end position="419"/>
    </location>
</feature>
<dbReference type="SUPFAM" id="SSF103657">
    <property type="entry name" value="BAR/IMD domain-like"/>
    <property type="match status" value="1"/>
</dbReference>
<organism evidence="3 4">
    <name type="scientific">Seriola lalandi dorsalis</name>
    <dbReference type="NCBI Taxonomy" id="1841481"/>
    <lineage>
        <taxon>Eukaryota</taxon>
        <taxon>Metazoa</taxon>
        <taxon>Chordata</taxon>
        <taxon>Craniata</taxon>
        <taxon>Vertebrata</taxon>
        <taxon>Euteleostomi</taxon>
        <taxon>Actinopterygii</taxon>
        <taxon>Neopterygii</taxon>
        <taxon>Teleostei</taxon>
        <taxon>Neoteleostei</taxon>
        <taxon>Acanthomorphata</taxon>
        <taxon>Carangaria</taxon>
        <taxon>Carangiformes</taxon>
        <taxon>Carangidae</taxon>
        <taxon>Seriola</taxon>
    </lineage>
</organism>
<dbReference type="PROSITE" id="PS51021">
    <property type="entry name" value="BAR"/>
    <property type="match status" value="1"/>
</dbReference>
<dbReference type="InterPro" id="IPR027267">
    <property type="entry name" value="AH/BAR_dom_sf"/>
</dbReference>
<protein>
    <submittedName>
        <fullName evidence="3">Endophilin-B1-like</fullName>
    </submittedName>
</protein>
<reference evidence="3" key="1">
    <citation type="submission" date="2025-08" db="UniProtKB">
        <authorList>
            <consortium name="Ensembl"/>
        </authorList>
    </citation>
    <scope>IDENTIFICATION</scope>
</reference>
<feature type="domain" description="BAR" evidence="2">
    <location>
        <begin position="24"/>
        <end position="274"/>
    </location>
</feature>
<feature type="compositionally biased region" description="Polar residues" evidence="1">
    <location>
        <begin position="354"/>
        <end position="419"/>
    </location>
</feature>
<dbReference type="GO" id="GO:0005737">
    <property type="term" value="C:cytoplasm"/>
    <property type="evidence" value="ECO:0007669"/>
    <property type="project" value="InterPro"/>
</dbReference>
<evidence type="ECO:0000313" key="3">
    <source>
        <dbReference type="Ensembl" id="ENSSLDP00000031474.1"/>
    </source>
</evidence>
<dbReference type="AlphaFoldDB" id="A0A3B4Z8M8"/>
<sequence length="419" mass="45983">VVMDLTRLAVDAGQFINRAVQYTEESIGQADKTELEPGLEQLLALADATKTCTDKIICQTEVLLQPNPGARLEDRLYEHLDWSVPSRPRALEALGDQMTQAGLEIGSTTPYGESALLRCGEVQKQLSEEERKLVQSTNIHFLTPLRSFTEGEFRDIQDERRMLVNKRLDLDIAKTRLRKAHEADREARVSCSDGVLTFTNENIAEMELRICQSLFDRQTEMTRRALEGISNTHTNHMRSLTDFVEAQACFFDQCNQHAQELQKQPLDQTNNNNNNSICSRDSQEIRYGSAANQAFDANQANSDSHSVDQVSAPNRTASTHEATDRMTAESPASSQTETFSSTAAVINGAGSAVPTASSQPPQPSGTVNEPQTANAVACETMTTSAVADEPQTTNETANEQPTINGDVQESSSASLDVVQ</sequence>